<dbReference type="PANTHER" id="PTHR30461">
    <property type="entry name" value="DNA-INVERTASE FROM LAMBDOID PROPHAGE"/>
    <property type="match status" value="1"/>
</dbReference>
<dbReference type="InterPro" id="IPR025827">
    <property type="entry name" value="Zn_ribbon_recom_dom"/>
</dbReference>
<evidence type="ECO:0000313" key="5">
    <source>
        <dbReference type="Proteomes" id="UP000265489"/>
    </source>
</evidence>
<proteinExistence type="predicted"/>
<dbReference type="AlphaFoldDB" id="A0A395W8J7"/>
<dbReference type="PROSITE" id="PS51737">
    <property type="entry name" value="RECOMBINASE_DNA_BIND"/>
    <property type="match status" value="1"/>
</dbReference>
<feature type="domain" description="Resolvase/invertase-type recombinase catalytic" evidence="2">
    <location>
        <begin position="32"/>
        <end position="189"/>
    </location>
</feature>
<keyword evidence="1" id="KW-0175">Coiled coil</keyword>
<dbReference type="Pfam" id="PF00239">
    <property type="entry name" value="Resolvase"/>
    <property type="match status" value="1"/>
</dbReference>
<dbReference type="SMART" id="SM00857">
    <property type="entry name" value="Resolvase"/>
    <property type="match status" value="1"/>
</dbReference>
<comment type="caution">
    <text evidence="4">The sequence shown here is derived from an EMBL/GenBank/DDBJ whole genome shotgun (WGS) entry which is preliminary data.</text>
</comment>
<dbReference type="PANTHER" id="PTHR30461:SF23">
    <property type="entry name" value="DNA RECOMBINASE-RELATED"/>
    <property type="match status" value="1"/>
</dbReference>
<dbReference type="Gene3D" id="3.40.50.1390">
    <property type="entry name" value="Resolvase, N-terminal catalytic domain"/>
    <property type="match status" value="1"/>
</dbReference>
<dbReference type="InterPro" id="IPR050639">
    <property type="entry name" value="SSR_resolvase"/>
</dbReference>
<dbReference type="InterPro" id="IPR006119">
    <property type="entry name" value="Resolv_N"/>
</dbReference>
<dbReference type="InterPro" id="IPR038109">
    <property type="entry name" value="DNA_bind_recomb_sf"/>
</dbReference>
<dbReference type="GO" id="GO:0000150">
    <property type="term" value="F:DNA strand exchange activity"/>
    <property type="evidence" value="ECO:0007669"/>
    <property type="project" value="InterPro"/>
</dbReference>
<organism evidence="4 5">
    <name type="scientific">Holdemanella biformis</name>
    <dbReference type="NCBI Taxonomy" id="1735"/>
    <lineage>
        <taxon>Bacteria</taxon>
        <taxon>Bacillati</taxon>
        <taxon>Bacillota</taxon>
        <taxon>Erysipelotrichia</taxon>
        <taxon>Erysipelotrichales</taxon>
        <taxon>Erysipelotrichaceae</taxon>
        <taxon>Holdemanella</taxon>
    </lineage>
</organism>
<feature type="domain" description="Recombinase" evidence="3">
    <location>
        <begin position="197"/>
        <end position="340"/>
    </location>
</feature>
<evidence type="ECO:0000313" key="4">
    <source>
        <dbReference type="EMBL" id="RGU91862.1"/>
    </source>
</evidence>
<dbReference type="Pfam" id="PF07508">
    <property type="entry name" value="Recombinase"/>
    <property type="match status" value="1"/>
</dbReference>
<evidence type="ECO:0000256" key="1">
    <source>
        <dbReference type="SAM" id="Coils"/>
    </source>
</evidence>
<dbReference type="Proteomes" id="UP000265489">
    <property type="component" value="Unassembled WGS sequence"/>
</dbReference>
<dbReference type="InterPro" id="IPR011109">
    <property type="entry name" value="DNA_bind_recombinase_dom"/>
</dbReference>
<dbReference type="InterPro" id="IPR036162">
    <property type="entry name" value="Resolvase-like_N_sf"/>
</dbReference>
<accession>A0A395W8J7</accession>
<dbReference type="GO" id="GO:0003677">
    <property type="term" value="F:DNA binding"/>
    <property type="evidence" value="ECO:0007669"/>
    <property type="project" value="InterPro"/>
</dbReference>
<dbReference type="Gene3D" id="3.90.1750.20">
    <property type="entry name" value="Putative Large Serine Recombinase, Chain B, Domain 2"/>
    <property type="match status" value="1"/>
</dbReference>
<dbReference type="EMBL" id="QRYQ01000008">
    <property type="protein sequence ID" value="RGU91862.1"/>
    <property type="molecule type" value="Genomic_DNA"/>
</dbReference>
<dbReference type="InterPro" id="IPR025378">
    <property type="entry name" value="DUF4368"/>
</dbReference>
<reference evidence="4 5" key="1">
    <citation type="submission" date="2018-08" db="EMBL/GenBank/DDBJ databases">
        <title>A genome reference for cultivated species of the human gut microbiota.</title>
        <authorList>
            <person name="Zou Y."/>
            <person name="Xue W."/>
            <person name="Luo G."/>
        </authorList>
    </citation>
    <scope>NUCLEOTIDE SEQUENCE [LARGE SCALE GENOMIC DNA]</scope>
    <source>
        <strain evidence="4 5">AF15-20</strain>
    </source>
</reference>
<sequence>MPLQCPVVGKEKNIMTTKNKNKGQIANPDELITAPYCRLSVEDMKDHDKKKDEIDESNSITNQKQILLDYAKKHSYKNTVFFVDDGISGTRFDREAFQRMQRMAENGEISRIIVKDLSRFGREQVEAGRLTQIVYPSLGITFISIQENVNSTTGEGMEMLPFYNIFNEWYAAQTSKKIRAVWQSKADNGKRVSSSVPFGYVKDPENREKWLIDEPAAEIVRKIFALALGGRGPSQIARQLEKENILIPSAYYESVGRKHSQKIPLNPCAWDQKTIVHILENRQYTGCAINFKSTTVSYKVHKVIYNPIEEQQVIPNMQEPIIPEEDWLRVQELRKNKRRPTATGRQSLFLGLVFCPDCGAKLYFCSAKSLNTNQEFYCCSNYRSGRGTCKVHYIRNVVLEKIVMEAISDFADFVRCHEPVFLYMMAMKNKAIRKAEFKKMQETVEYGKRRLEELERLMDKLYEDNTFGRLSDDIYERRVSKYEKEQKKLAITVSEAQAVLDKAEQKSLDLRLLLRTFREMTDIKELTPTLVNSLIERIEVHNNDKSSGHCYVKVDIYFTAVGMFKIPTEDEIIIMMEEIRKNPHEYRFAA</sequence>
<dbReference type="Pfam" id="PF14287">
    <property type="entry name" value="DUF4368"/>
    <property type="match status" value="1"/>
</dbReference>
<evidence type="ECO:0000259" key="3">
    <source>
        <dbReference type="PROSITE" id="PS51737"/>
    </source>
</evidence>
<gene>
    <name evidence="4" type="ORF">DWW32_05535</name>
</gene>
<dbReference type="PROSITE" id="PS51736">
    <property type="entry name" value="RECOMBINASES_3"/>
    <property type="match status" value="1"/>
</dbReference>
<evidence type="ECO:0000259" key="2">
    <source>
        <dbReference type="PROSITE" id="PS51736"/>
    </source>
</evidence>
<feature type="coiled-coil region" evidence="1">
    <location>
        <begin position="437"/>
        <end position="506"/>
    </location>
</feature>
<dbReference type="SUPFAM" id="SSF53041">
    <property type="entry name" value="Resolvase-like"/>
    <property type="match status" value="1"/>
</dbReference>
<dbReference type="Pfam" id="PF13408">
    <property type="entry name" value="Zn_ribbon_recom"/>
    <property type="match status" value="1"/>
</dbReference>
<protein>
    <submittedName>
        <fullName evidence="4">DUF4368 domain-containing protein</fullName>
    </submittedName>
</protein>
<name>A0A395W8J7_9FIRM</name>